<dbReference type="SUPFAM" id="SSF54695">
    <property type="entry name" value="POZ domain"/>
    <property type="match status" value="1"/>
</dbReference>
<evidence type="ECO:0000313" key="3">
    <source>
        <dbReference type="Proteomes" id="UP000016933"/>
    </source>
</evidence>
<feature type="domain" description="BTB" evidence="1">
    <location>
        <begin position="15"/>
        <end position="86"/>
    </location>
</feature>
<dbReference type="InterPro" id="IPR011333">
    <property type="entry name" value="SKP1/BTB/POZ_sf"/>
</dbReference>
<dbReference type="OrthoDB" id="1022638at2759"/>
<dbReference type="Proteomes" id="UP000016933">
    <property type="component" value="Unassembled WGS sequence"/>
</dbReference>
<protein>
    <recommendedName>
        <fullName evidence="1">BTB domain-containing protein</fullName>
    </recommendedName>
</protein>
<organism evidence="2 3">
    <name type="scientific">Dothistroma septosporum (strain NZE10 / CBS 128990)</name>
    <name type="common">Red band needle blight fungus</name>
    <name type="synonym">Mycosphaerella pini</name>
    <dbReference type="NCBI Taxonomy" id="675120"/>
    <lineage>
        <taxon>Eukaryota</taxon>
        <taxon>Fungi</taxon>
        <taxon>Dikarya</taxon>
        <taxon>Ascomycota</taxon>
        <taxon>Pezizomycotina</taxon>
        <taxon>Dothideomycetes</taxon>
        <taxon>Dothideomycetidae</taxon>
        <taxon>Mycosphaerellales</taxon>
        <taxon>Mycosphaerellaceae</taxon>
        <taxon>Dothistroma</taxon>
    </lineage>
</organism>
<dbReference type="Pfam" id="PF00651">
    <property type="entry name" value="BTB"/>
    <property type="match status" value="1"/>
</dbReference>
<dbReference type="EMBL" id="KB446542">
    <property type="protein sequence ID" value="EME41218.1"/>
    <property type="molecule type" value="Genomic_DNA"/>
</dbReference>
<evidence type="ECO:0000259" key="1">
    <source>
        <dbReference type="PROSITE" id="PS50097"/>
    </source>
</evidence>
<gene>
    <name evidence="2" type="ORF">DOTSEDRAFT_55104</name>
</gene>
<dbReference type="CDD" id="cd18186">
    <property type="entry name" value="BTB_POZ_ZBTB_KLHL-like"/>
    <property type="match status" value="1"/>
</dbReference>
<evidence type="ECO:0000313" key="2">
    <source>
        <dbReference type="EMBL" id="EME41218.1"/>
    </source>
</evidence>
<keyword evidence="3" id="KW-1185">Reference proteome</keyword>
<dbReference type="InterPro" id="IPR000210">
    <property type="entry name" value="BTB/POZ_dom"/>
</dbReference>
<name>N1PF27_DOTSN</name>
<dbReference type="Gene3D" id="3.30.710.10">
    <property type="entry name" value="Potassium Channel Kv1.1, Chain A"/>
    <property type="match status" value="1"/>
</dbReference>
<dbReference type="PANTHER" id="PTHR47843">
    <property type="entry name" value="BTB DOMAIN-CONTAINING PROTEIN-RELATED"/>
    <property type="match status" value="1"/>
</dbReference>
<proteinExistence type="predicted"/>
<accession>N1PF27</accession>
<reference evidence="2 3" key="2">
    <citation type="journal article" date="2012" name="PLoS Pathog.">
        <title>Diverse lifestyles and strategies of plant pathogenesis encoded in the genomes of eighteen Dothideomycetes fungi.</title>
        <authorList>
            <person name="Ohm R.A."/>
            <person name="Feau N."/>
            <person name="Henrissat B."/>
            <person name="Schoch C.L."/>
            <person name="Horwitz B.A."/>
            <person name="Barry K.W."/>
            <person name="Condon B.J."/>
            <person name="Copeland A.C."/>
            <person name="Dhillon B."/>
            <person name="Glaser F."/>
            <person name="Hesse C.N."/>
            <person name="Kosti I."/>
            <person name="LaButti K."/>
            <person name="Lindquist E.A."/>
            <person name="Lucas S."/>
            <person name="Salamov A.A."/>
            <person name="Bradshaw R.E."/>
            <person name="Ciuffetti L."/>
            <person name="Hamelin R.C."/>
            <person name="Kema G.H.J."/>
            <person name="Lawrence C."/>
            <person name="Scott J.A."/>
            <person name="Spatafora J.W."/>
            <person name="Turgeon B.G."/>
            <person name="de Wit P.J.G.M."/>
            <person name="Zhong S."/>
            <person name="Goodwin S.B."/>
            <person name="Grigoriev I.V."/>
        </authorList>
    </citation>
    <scope>NUCLEOTIDE SEQUENCE [LARGE SCALE GENOMIC DNA]</scope>
    <source>
        <strain evidence="3">NZE10 / CBS 128990</strain>
    </source>
</reference>
<dbReference type="OMA" id="RYTSDIV"/>
<dbReference type="AlphaFoldDB" id="N1PF27"/>
<dbReference type="PROSITE" id="PS50097">
    <property type="entry name" value="BTB"/>
    <property type="match status" value="1"/>
</dbReference>
<dbReference type="HOGENOM" id="CLU_1845054_0_0_1"/>
<sequence>MSTKGGYANKKKRYTSNIITLKPPIGKNSIKTHEDLLRDHSPFFKTALDQEWKHGAKREIKLPDDSAKVVTTYVDWLYKEQIYIDPVGDGQPDNVLYIRLYCFGEKIHLDEFCDATLTQMLYARTGVDPVPDAQCLDIV</sequence>
<reference evidence="3" key="1">
    <citation type="journal article" date="2012" name="PLoS Genet.">
        <title>The genomes of the fungal plant pathogens Cladosporium fulvum and Dothistroma septosporum reveal adaptation to different hosts and lifestyles but also signatures of common ancestry.</title>
        <authorList>
            <person name="de Wit P.J.G.M."/>
            <person name="van der Burgt A."/>
            <person name="Oekmen B."/>
            <person name="Stergiopoulos I."/>
            <person name="Abd-Elsalam K.A."/>
            <person name="Aerts A.L."/>
            <person name="Bahkali A.H."/>
            <person name="Beenen H.G."/>
            <person name="Chettri P."/>
            <person name="Cox M.P."/>
            <person name="Datema E."/>
            <person name="de Vries R.P."/>
            <person name="Dhillon B."/>
            <person name="Ganley A.R."/>
            <person name="Griffiths S.A."/>
            <person name="Guo Y."/>
            <person name="Hamelin R.C."/>
            <person name="Henrissat B."/>
            <person name="Kabir M.S."/>
            <person name="Jashni M.K."/>
            <person name="Kema G."/>
            <person name="Klaubauf S."/>
            <person name="Lapidus A."/>
            <person name="Levasseur A."/>
            <person name="Lindquist E."/>
            <person name="Mehrabi R."/>
            <person name="Ohm R.A."/>
            <person name="Owen T.J."/>
            <person name="Salamov A."/>
            <person name="Schwelm A."/>
            <person name="Schijlen E."/>
            <person name="Sun H."/>
            <person name="van den Burg H.A."/>
            <person name="van Ham R.C.H.J."/>
            <person name="Zhang S."/>
            <person name="Goodwin S.B."/>
            <person name="Grigoriev I.V."/>
            <person name="Collemare J."/>
            <person name="Bradshaw R.E."/>
        </authorList>
    </citation>
    <scope>NUCLEOTIDE SEQUENCE [LARGE SCALE GENOMIC DNA]</scope>
    <source>
        <strain evidence="3">NZE10 / CBS 128990</strain>
    </source>
</reference>